<dbReference type="InterPro" id="IPR027417">
    <property type="entry name" value="P-loop_NTPase"/>
</dbReference>
<dbReference type="InterPro" id="IPR006935">
    <property type="entry name" value="Helicase/UvrB_N"/>
</dbReference>
<dbReference type="InterPro" id="IPR050742">
    <property type="entry name" value="Helicase_Restrict-Modif_Enz"/>
</dbReference>
<dbReference type="PANTHER" id="PTHR47396:SF1">
    <property type="entry name" value="ATP-DEPENDENT HELICASE IRC3-RELATED"/>
    <property type="match status" value="1"/>
</dbReference>
<evidence type="ECO:0000259" key="2">
    <source>
        <dbReference type="PROSITE" id="PS51194"/>
    </source>
</evidence>
<dbReference type="GO" id="GO:0004386">
    <property type="term" value="F:helicase activity"/>
    <property type="evidence" value="ECO:0007669"/>
    <property type="project" value="UniProtKB-KW"/>
</dbReference>
<dbReference type="GO" id="GO:0016787">
    <property type="term" value="F:hydrolase activity"/>
    <property type="evidence" value="ECO:0007669"/>
    <property type="project" value="InterPro"/>
</dbReference>
<comment type="caution">
    <text evidence="3">The sequence shown here is derived from an EMBL/GenBank/DDBJ whole genome shotgun (WGS) entry which is preliminary data.</text>
</comment>
<dbReference type="EMBL" id="VZBP01000064">
    <property type="protein sequence ID" value="MQO09156.1"/>
    <property type="molecule type" value="Genomic_DNA"/>
</dbReference>
<dbReference type="AlphaFoldDB" id="A0AA91A4W2"/>
<dbReference type="GO" id="GO:0005524">
    <property type="term" value="F:ATP binding"/>
    <property type="evidence" value="ECO:0007669"/>
    <property type="project" value="InterPro"/>
</dbReference>
<evidence type="ECO:0000313" key="3">
    <source>
        <dbReference type="EMBL" id="MQO09156.1"/>
    </source>
</evidence>
<evidence type="ECO:0000259" key="1">
    <source>
        <dbReference type="PROSITE" id="PS51192"/>
    </source>
</evidence>
<keyword evidence="3" id="KW-0347">Helicase</keyword>
<feature type="domain" description="Helicase ATP-binding" evidence="1">
    <location>
        <begin position="35"/>
        <end position="186"/>
    </location>
</feature>
<dbReference type="PANTHER" id="PTHR47396">
    <property type="entry name" value="TYPE I RESTRICTION ENZYME ECOKI R PROTEIN"/>
    <property type="match status" value="1"/>
</dbReference>
<protein>
    <submittedName>
        <fullName evidence="3">DEAD/DEAH box helicase</fullName>
    </submittedName>
</protein>
<dbReference type="PROSITE" id="PS51194">
    <property type="entry name" value="HELICASE_CTER"/>
    <property type="match status" value="1"/>
</dbReference>
<dbReference type="InterPro" id="IPR001650">
    <property type="entry name" value="Helicase_C-like"/>
</dbReference>
<dbReference type="GO" id="GO:0005829">
    <property type="term" value="C:cytosol"/>
    <property type="evidence" value="ECO:0007669"/>
    <property type="project" value="TreeGrafter"/>
</dbReference>
<dbReference type="InterPro" id="IPR014001">
    <property type="entry name" value="Helicase_ATP-bd"/>
</dbReference>
<reference evidence="4" key="1">
    <citation type="submission" date="2019-09" db="EMBL/GenBank/DDBJ databases">
        <title>Distinct polysaccharide growth profiles of human intestinal Prevotella copri isolates.</title>
        <authorList>
            <person name="Fehlner-Peach H."/>
            <person name="Magnabosco C."/>
            <person name="Raghavan V."/>
            <person name="Scher J.U."/>
            <person name="Tett A."/>
            <person name="Cox L.M."/>
            <person name="Gottsegen C."/>
            <person name="Watters A."/>
            <person name="Wiltshire- Gordon J.D."/>
            <person name="Segata N."/>
            <person name="Bonneau R."/>
            <person name="Littman D.R."/>
        </authorList>
    </citation>
    <scope>NUCLEOTIDE SEQUENCE [LARGE SCALE GENOMIC DNA]</scope>
    <source>
        <strain evidence="4">iA624</strain>
    </source>
</reference>
<dbReference type="Pfam" id="PF04851">
    <property type="entry name" value="ResIII"/>
    <property type="match status" value="1"/>
</dbReference>
<dbReference type="Proteomes" id="UP000405805">
    <property type="component" value="Unassembled WGS sequence"/>
</dbReference>
<dbReference type="SUPFAM" id="SSF52540">
    <property type="entry name" value="P-loop containing nucleoside triphosphate hydrolases"/>
    <property type="match status" value="1"/>
</dbReference>
<dbReference type="Gene3D" id="3.40.50.300">
    <property type="entry name" value="P-loop containing nucleotide triphosphate hydrolases"/>
    <property type="match status" value="2"/>
</dbReference>
<organism evidence="3 4">
    <name type="scientific">Segatella copri</name>
    <dbReference type="NCBI Taxonomy" id="165179"/>
    <lineage>
        <taxon>Bacteria</taxon>
        <taxon>Pseudomonadati</taxon>
        <taxon>Bacteroidota</taxon>
        <taxon>Bacteroidia</taxon>
        <taxon>Bacteroidales</taxon>
        <taxon>Prevotellaceae</taxon>
        <taxon>Segatella</taxon>
    </lineage>
</organism>
<evidence type="ECO:0000313" key="4">
    <source>
        <dbReference type="Proteomes" id="UP000405805"/>
    </source>
</evidence>
<dbReference type="RefSeq" id="WP_153096654.1">
    <property type="nucleotide sequence ID" value="NZ_VZBP01000064.1"/>
</dbReference>
<dbReference type="GO" id="GO:0003677">
    <property type="term" value="F:DNA binding"/>
    <property type="evidence" value="ECO:0007669"/>
    <property type="project" value="InterPro"/>
</dbReference>
<accession>A0AA91A4W2</accession>
<keyword evidence="3" id="KW-0067">ATP-binding</keyword>
<dbReference type="PROSITE" id="PS51192">
    <property type="entry name" value="HELICASE_ATP_BIND_1"/>
    <property type="match status" value="1"/>
</dbReference>
<keyword evidence="3" id="KW-0378">Hydrolase</keyword>
<feature type="domain" description="Helicase C-terminal" evidence="2">
    <location>
        <begin position="242"/>
        <end position="402"/>
    </location>
</feature>
<name>A0AA91A4W2_9BACT</name>
<dbReference type="Pfam" id="PF00271">
    <property type="entry name" value="Helicase_C"/>
    <property type="match status" value="1"/>
</dbReference>
<sequence>MKEIRLFDYQQEMLENITEVFSAAVFDTVLYNEKGKRVNVGSSVMVQMPTGTGKTYVMAAVVRWFLETYSKGEVWLIAHRKELVEQMEQTLDRFALDYGEKDDELTAKVRIRVLSIQWLTRNIGDLEKNGFKPGLIIVDEAHHSLATSYQDVFIRNHKALKIGMTATPCRMKQASFGTLFSRLITSPSTRDFIMRGYLASYNYVVIGMKSTDQQIINQLKGRGSDGDYSIKEMDEKLNIPPAIRRLYNSVMKYAAGKKGIVYAIDIDHAKAIAECYNALGIKTVALDSKTAAKTRKKAVEAFREGELDCLVNVNLFDEGFDCPDVEYIQMARPTLSLAKYLQMVERGLRINKKDPKKVCMIIDNVGNYRKFGLPDRYRDWDAMFEGDMPGKGAVPSYVKKVNCIIAVDDEMMMVKEAETGRKKMTAEELRTFKENIVPFEVKGEWRMGLKSGDEIVLPPIYSYISDFKGIYAVFHPANNHMVSGIIDKYGYVIVPAEYRGFHFINRYSVLGIKDNGSTERIML</sequence>
<gene>
    <name evidence="3" type="ORF">F7D57_05335</name>
</gene>
<proteinExistence type="predicted"/>
<keyword evidence="3" id="KW-0547">Nucleotide-binding</keyword>
<dbReference type="SMART" id="SM00487">
    <property type="entry name" value="DEXDc"/>
    <property type="match status" value="1"/>
</dbReference>
<dbReference type="SMART" id="SM00490">
    <property type="entry name" value="HELICc"/>
    <property type="match status" value="1"/>
</dbReference>